<comment type="subcellular location">
    <subcellularLocation>
        <location evidence="4">Secreted</location>
        <location evidence="4">Extracellular space</location>
        <location evidence="4">Apoplast</location>
    </subcellularLocation>
</comment>
<name>A0AAQ3PMY4_PASNO</name>
<evidence type="ECO:0000256" key="3">
    <source>
        <dbReference type="ARBA" id="ARBA00022525"/>
    </source>
</evidence>
<dbReference type="InterPro" id="IPR004265">
    <property type="entry name" value="Dirigent"/>
</dbReference>
<protein>
    <recommendedName>
        <fullName evidence="4">Dirigent protein</fullName>
    </recommendedName>
</protein>
<evidence type="ECO:0000256" key="1">
    <source>
        <dbReference type="ARBA" id="ARBA00010746"/>
    </source>
</evidence>
<organism evidence="5 6">
    <name type="scientific">Paspalum notatum var. saurae</name>
    <dbReference type="NCBI Taxonomy" id="547442"/>
    <lineage>
        <taxon>Eukaryota</taxon>
        <taxon>Viridiplantae</taxon>
        <taxon>Streptophyta</taxon>
        <taxon>Embryophyta</taxon>
        <taxon>Tracheophyta</taxon>
        <taxon>Spermatophyta</taxon>
        <taxon>Magnoliopsida</taxon>
        <taxon>Liliopsida</taxon>
        <taxon>Poales</taxon>
        <taxon>Poaceae</taxon>
        <taxon>PACMAD clade</taxon>
        <taxon>Panicoideae</taxon>
        <taxon>Andropogonodae</taxon>
        <taxon>Paspaleae</taxon>
        <taxon>Paspalinae</taxon>
        <taxon>Paspalum</taxon>
    </lineage>
</organism>
<dbReference type="Pfam" id="PF03018">
    <property type="entry name" value="Dirigent"/>
    <property type="match status" value="1"/>
</dbReference>
<evidence type="ECO:0000313" key="6">
    <source>
        <dbReference type="Proteomes" id="UP001341281"/>
    </source>
</evidence>
<keyword evidence="6" id="KW-1185">Reference proteome</keyword>
<dbReference type="EMBL" id="CP144745">
    <property type="protein sequence ID" value="WVZ53665.1"/>
    <property type="molecule type" value="Genomic_DNA"/>
</dbReference>
<evidence type="ECO:0000256" key="4">
    <source>
        <dbReference type="RuleBase" id="RU363099"/>
    </source>
</evidence>
<evidence type="ECO:0000313" key="5">
    <source>
        <dbReference type="EMBL" id="WVZ53665.1"/>
    </source>
</evidence>
<proteinExistence type="inferred from homology"/>
<dbReference type="GO" id="GO:0009699">
    <property type="term" value="P:phenylpropanoid biosynthetic process"/>
    <property type="evidence" value="ECO:0007669"/>
    <property type="project" value="UniProtKB-ARBA"/>
</dbReference>
<dbReference type="Gene3D" id="2.40.480.10">
    <property type="entry name" value="Allene oxide cyclase-like"/>
    <property type="match status" value="1"/>
</dbReference>
<dbReference type="InterPro" id="IPR044859">
    <property type="entry name" value="Allene_oxi_cyc_Dirigent"/>
</dbReference>
<dbReference type="GO" id="GO:0048046">
    <property type="term" value="C:apoplast"/>
    <property type="evidence" value="ECO:0007669"/>
    <property type="project" value="UniProtKB-SubCell"/>
</dbReference>
<keyword evidence="3 4" id="KW-0964">Secreted</keyword>
<sequence>MLAFSISRATPLDDNVLQTILYIKQTFGQDQRSGGTDIVIMNWPIKDGPGANANTIGHAQGLTTHADQAKPFWVTMMDMVFEDGRFAGSSLEVMGLHSSKNVNNGQGQWSVMGGTGQLTMARGVINYNITQEDSASRTFELCIYVHYTPLEATQALCDIDRKP</sequence>
<evidence type="ECO:0000256" key="2">
    <source>
        <dbReference type="ARBA" id="ARBA00011738"/>
    </source>
</evidence>
<dbReference type="Proteomes" id="UP001341281">
    <property type="component" value="Chromosome 01"/>
</dbReference>
<comment type="function">
    <text evidence="4">Dirigent proteins impart stereoselectivity on the phenoxy radical-coupling reaction, yielding optically active lignans from two molecules of coniferyl alcohol in the biosynthesis of lignans, flavonolignans, and alkaloids and thus plays a central role in plant secondary metabolism.</text>
</comment>
<accession>A0AAQ3PMY4</accession>
<dbReference type="PANTHER" id="PTHR21495">
    <property type="entry name" value="NUCLEOPORIN-RELATED"/>
    <property type="match status" value="1"/>
</dbReference>
<comment type="subunit">
    <text evidence="2 4">Homodimer.</text>
</comment>
<reference evidence="5 6" key="1">
    <citation type="submission" date="2024-02" db="EMBL/GenBank/DDBJ databases">
        <title>High-quality chromosome-scale genome assembly of Pensacola bahiagrass (Paspalum notatum Flugge var. saurae).</title>
        <authorList>
            <person name="Vega J.M."/>
            <person name="Podio M."/>
            <person name="Orjuela J."/>
            <person name="Siena L.A."/>
            <person name="Pessino S.C."/>
            <person name="Combes M.C."/>
            <person name="Mariac C."/>
            <person name="Albertini E."/>
            <person name="Pupilli F."/>
            <person name="Ortiz J.P.A."/>
            <person name="Leblanc O."/>
        </authorList>
    </citation>
    <scope>NUCLEOTIDE SEQUENCE [LARGE SCALE GENOMIC DNA]</scope>
    <source>
        <strain evidence="5">R1</strain>
        <tissue evidence="5">Leaf</tissue>
    </source>
</reference>
<comment type="similarity">
    <text evidence="1 4">Belongs to the plant dirigent protein family.</text>
</comment>
<keyword evidence="4" id="KW-0052">Apoplast</keyword>
<dbReference type="AlphaFoldDB" id="A0AAQ3PMY4"/>
<gene>
    <name evidence="5" type="ORF">U9M48_004573</name>
</gene>